<protein>
    <submittedName>
        <fullName evidence="1">Uncharacterized protein</fullName>
    </submittedName>
</protein>
<accession>A0A0E9WHE0</accession>
<dbReference type="EMBL" id="GBXM01019577">
    <property type="protein sequence ID" value="JAH89000.1"/>
    <property type="molecule type" value="Transcribed_RNA"/>
</dbReference>
<reference evidence="1" key="1">
    <citation type="submission" date="2014-11" db="EMBL/GenBank/DDBJ databases">
        <authorList>
            <person name="Amaro Gonzalez C."/>
        </authorList>
    </citation>
    <scope>NUCLEOTIDE SEQUENCE</scope>
</reference>
<evidence type="ECO:0000313" key="1">
    <source>
        <dbReference type="EMBL" id="JAH89000.1"/>
    </source>
</evidence>
<proteinExistence type="predicted"/>
<organism evidence="1">
    <name type="scientific">Anguilla anguilla</name>
    <name type="common">European freshwater eel</name>
    <name type="synonym">Muraena anguilla</name>
    <dbReference type="NCBI Taxonomy" id="7936"/>
    <lineage>
        <taxon>Eukaryota</taxon>
        <taxon>Metazoa</taxon>
        <taxon>Chordata</taxon>
        <taxon>Craniata</taxon>
        <taxon>Vertebrata</taxon>
        <taxon>Euteleostomi</taxon>
        <taxon>Actinopterygii</taxon>
        <taxon>Neopterygii</taxon>
        <taxon>Teleostei</taxon>
        <taxon>Anguilliformes</taxon>
        <taxon>Anguillidae</taxon>
        <taxon>Anguilla</taxon>
    </lineage>
</organism>
<name>A0A0E9WHE0_ANGAN</name>
<dbReference type="AlphaFoldDB" id="A0A0E9WHE0"/>
<sequence>MYWWYVINCLEDHQLKFPVTRPFHSRRTAGFSERQVELISLIRINYFLMRLTNDVPIRSTA</sequence>
<reference evidence="1" key="2">
    <citation type="journal article" date="2015" name="Fish Shellfish Immunol.">
        <title>Early steps in the European eel (Anguilla anguilla)-Vibrio vulnificus interaction in the gills: Role of the RtxA13 toxin.</title>
        <authorList>
            <person name="Callol A."/>
            <person name="Pajuelo D."/>
            <person name="Ebbesson L."/>
            <person name="Teles M."/>
            <person name="MacKenzie S."/>
            <person name="Amaro C."/>
        </authorList>
    </citation>
    <scope>NUCLEOTIDE SEQUENCE</scope>
</reference>